<reference evidence="3" key="1">
    <citation type="submission" date="2015-09" db="EMBL/GenBank/DDBJ databases">
        <title>Whole genome sequence of Pseudomonas fluorescens FW300-N2C3.</title>
        <authorList>
            <person name="Ray J."/>
            <person name="Melnyk R."/>
            <person name="Deutschbauer A."/>
        </authorList>
    </citation>
    <scope>NUCLEOTIDE SEQUENCE [LARGE SCALE GENOMIC DNA]</scope>
    <source>
        <strain evidence="3">FW300-N2C3</strain>
    </source>
</reference>
<gene>
    <name evidence="2" type="ORF">AO356_24100</name>
</gene>
<evidence type="ECO:0000313" key="3">
    <source>
        <dbReference type="Proteomes" id="UP000059425"/>
    </source>
</evidence>
<keyword evidence="1" id="KW-0812">Transmembrane</keyword>
<protein>
    <recommendedName>
        <fullName evidence="4">Transmembrane protein</fullName>
    </recommendedName>
</protein>
<sequence length="158" mass="17134">MKSDLYELWGDTVNGRHLIYAIAIGASVSLGAFFLAKHLLVGWVDNVQMAKAYAMLVGIVGCLVGGTISAKLFKPNRNVVEHQADPAWRAKVLSELQDEFGDLGSLSDLPAETLAELREMDLYEVFAEYETNLTRPANAQKDATVAPVAPIRANGGRS</sequence>
<proteinExistence type="predicted"/>
<evidence type="ECO:0008006" key="4">
    <source>
        <dbReference type="Google" id="ProtNLM"/>
    </source>
</evidence>
<organism evidence="2 3">
    <name type="scientific">Pseudomonas fluorescens</name>
    <dbReference type="NCBI Taxonomy" id="294"/>
    <lineage>
        <taxon>Bacteria</taxon>
        <taxon>Pseudomonadati</taxon>
        <taxon>Pseudomonadota</taxon>
        <taxon>Gammaproteobacteria</taxon>
        <taxon>Pseudomonadales</taxon>
        <taxon>Pseudomonadaceae</taxon>
        <taxon>Pseudomonas</taxon>
    </lineage>
</organism>
<accession>A0A0N9WWD2</accession>
<evidence type="ECO:0000313" key="2">
    <source>
        <dbReference type="EMBL" id="ALI09768.1"/>
    </source>
</evidence>
<name>A0A0N9WWD2_PSEFL</name>
<dbReference type="AlphaFoldDB" id="A0A0N9WWD2"/>
<dbReference type="RefSeq" id="WP_060741903.1">
    <property type="nucleotide sequence ID" value="NZ_CP012831.1"/>
</dbReference>
<dbReference type="Proteomes" id="UP000059425">
    <property type="component" value="Chromosome"/>
</dbReference>
<dbReference type="EMBL" id="CP012831">
    <property type="protein sequence ID" value="ALI09768.1"/>
    <property type="molecule type" value="Genomic_DNA"/>
</dbReference>
<reference evidence="2 3" key="2">
    <citation type="journal article" date="2018" name="Nature">
        <title>Mutant phenotypes for thousands of bacterial genes of unknown function.</title>
        <authorList>
            <person name="Price M.N."/>
            <person name="Wetmore K.M."/>
            <person name="Waters R.J."/>
            <person name="Callaghan M."/>
            <person name="Ray J."/>
            <person name="Liu H."/>
            <person name="Kuehl J.V."/>
            <person name="Melnyk R.A."/>
            <person name="Lamson J.S."/>
            <person name="Suh Y."/>
            <person name="Carlson H.K."/>
            <person name="Esquivel Z."/>
            <person name="Sadeeshkumar H."/>
            <person name="Chakraborty R."/>
            <person name="Zane G.M."/>
            <person name="Rubin B.E."/>
            <person name="Wall J.D."/>
            <person name="Visel A."/>
            <person name="Bristow J."/>
            <person name="Blow M.J."/>
            <person name="Arkin A.P."/>
            <person name="Deutschbauer A.M."/>
        </authorList>
    </citation>
    <scope>NUCLEOTIDE SEQUENCE [LARGE SCALE GENOMIC DNA]</scope>
    <source>
        <strain evidence="2 3">FW300-N2C3</strain>
    </source>
</reference>
<keyword evidence="1" id="KW-1133">Transmembrane helix</keyword>
<evidence type="ECO:0000256" key="1">
    <source>
        <dbReference type="SAM" id="Phobius"/>
    </source>
</evidence>
<keyword evidence="1" id="KW-0472">Membrane</keyword>
<feature type="transmembrane region" description="Helical" evidence="1">
    <location>
        <begin position="52"/>
        <end position="73"/>
    </location>
</feature>
<feature type="transmembrane region" description="Helical" evidence="1">
    <location>
        <begin position="18"/>
        <end position="40"/>
    </location>
</feature>